<evidence type="ECO:0000256" key="1">
    <source>
        <dbReference type="SAM" id="MobiDB-lite"/>
    </source>
</evidence>
<sequence length="77" mass="8085">MFKKRFISLVFVTGIALSTFLIGCGTNKTADDISNKPAKPSTNQPAGNTTQPAENSTQPEKDNTGEPGSTSSDIVPN</sequence>
<proteinExistence type="predicted"/>
<dbReference type="AlphaFoldDB" id="A0A2T0BC11"/>
<evidence type="ECO:0008006" key="5">
    <source>
        <dbReference type="Google" id="ProtNLM"/>
    </source>
</evidence>
<feature type="compositionally biased region" description="Polar residues" evidence="1">
    <location>
        <begin position="40"/>
        <end position="58"/>
    </location>
</feature>
<evidence type="ECO:0000313" key="3">
    <source>
        <dbReference type="EMBL" id="PRR81347.1"/>
    </source>
</evidence>
<name>A0A2T0BC11_9CLOT</name>
<feature type="chain" id="PRO_5039521019" description="Lipoprotein" evidence="2">
    <location>
        <begin position="24"/>
        <end position="77"/>
    </location>
</feature>
<gene>
    <name evidence="3" type="ORF">CLVI_25800</name>
</gene>
<evidence type="ECO:0000313" key="4">
    <source>
        <dbReference type="Proteomes" id="UP000239471"/>
    </source>
</evidence>
<dbReference type="OrthoDB" id="9784230at2"/>
<accession>A0A2T0BC11</accession>
<keyword evidence="2" id="KW-0732">Signal</keyword>
<feature type="signal peptide" evidence="2">
    <location>
        <begin position="1"/>
        <end position="23"/>
    </location>
</feature>
<reference evidence="3 4" key="1">
    <citation type="submission" date="2018-03" db="EMBL/GenBank/DDBJ databases">
        <title>Genome sequence of Clostridium vincentii DSM 10228.</title>
        <authorList>
            <person name="Poehlein A."/>
            <person name="Daniel R."/>
        </authorList>
    </citation>
    <scope>NUCLEOTIDE SEQUENCE [LARGE SCALE GENOMIC DNA]</scope>
    <source>
        <strain evidence="3 4">DSM 10228</strain>
    </source>
</reference>
<keyword evidence="4" id="KW-1185">Reference proteome</keyword>
<feature type="region of interest" description="Disordered" evidence="1">
    <location>
        <begin position="28"/>
        <end position="77"/>
    </location>
</feature>
<organism evidence="3 4">
    <name type="scientific">Clostridium vincentii</name>
    <dbReference type="NCBI Taxonomy" id="52704"/>
    <lineage>
        <taxon>Bacteria</taxon>
        <taxon>Bacillati</taxon>
        <taxon>Bacillota</taxon>
        <taxon>Clostridia</taxon>
        <taxon>Eubacteriales</taxon>
        <taxon>Clostridiaceae</taxon>
        <taxon>Clostridium</taxon>
    </lineage>
</organism>
<dbReference type="RefSeq" id="WP_106060500.1">
    <property type="nucleotide sequence ID" value="NZ_PVXQ01000031.1"/>
</dbReference>
<comment type="caution">
    <text evidence="3">The sequence shown here is derived from an EMBL/GenBank/DDBJ whole genome shotgun (WGS) entry which is preliminary data.</text>
</comment>
<dbReference type="PROSITE" id="PS51257">
    <property type="entry name" value="PROKAR_LIPOPROTEIN"/>
    <property type="match status" value="1"/>
</dbReference>
<dbReference type="Proteomes" id="UP000239471">
    <property type="component" value="Unassembled WGS sequence"/>
</dbReference>
<feature type="compositionally biased region" description="Polar residues" evidence="1">
    <location>
        <begin position="66"/>
        <end position="77"/>
    </location>
</feature>
<evidence type="ECO:0000256" key="2">
    <source>
        <dbReference type="SAM" id="SignalP"/>
    </source>
</evidence>
<dbReference type="EMBL" id="PVXQ01000031">
    <property type="protein sequence ID" value="PRR81347.1"/>
    <property type="molecule type" value="Genomic_DNA"/>
</dbReference>
<protein>
    <recommendedName>
        <fullName evidence="5">Lipoprotein</fullName>
    </recommendedName>
</protein>